<keyword evidence="2" id="KW-1185">Reference proteome</keyword>
<dbReference type="Gramene" id="ONIVA02G15000.1">
    <property type="protein sequence ID" value="ONIVA02G15000.1"/>
    <property type="gene ID" value="ONIVA02G15000"/>
</dbReference>
<accession>A0A0E0G5G0</accession>
<dbReference type="AlphaFoldDB" id="A0A0E0G5G0"/>
<dbReference type="HOGENOM" id="CLU_2444621_0_0_1"/>
<reference evidence="1" key="1">
    <citation type="submission" date="2015-04" db="UniProtKB">
        <authorList>
            <consortium name="EnsemblPlants"/>
        </authorList>
    </citation>
    <scope>IDENTIFICATION</scope>
    <source>
        <strain evidence="1">SL10</strain>
    </source>
</reference>
<organism evidence="1">
    <name type="scientific">Oryza nivara</name>
    <name type="common">Indian wild rice</name>
    <name type="synonym">Oryza sativa f. spontanea</name>
    <dbReference type="NCBI Taxonomy" id="4536"/>
    <lineage>
        <taxon>Eukaryota</taxon>
        <taxon>Viridiplantae</taxon>
        <taxon>Streptophyta</taxon>
        <taxon>Embryophyta</taxon>
        <taxon>Tracheophyta</taxon>
        <taxon>Spermatophyta</taxon>
        <taxon>Magnoliopsida</taxon>
        <taxon>Liliopsida</taxon>
        <taxon>Poales</taxon>
        <taxon>Poaceae</taxon>
        <taxon>BOP clade</taxon>
        <taxon>Oryzoideae</taxon>
        <taxon>Oryzeae</taxon>
        <taxon>Oryzinae</taxon>
        <taxon>Oryza</taxon>
    </lineage>
</organism>
<evidence type="ECO:0000313" key="2">
    <source>
        <dbReference type="Proteomes" id="UP000006591"/>
    </source>
</evidence>
<evidence type="ECO:0000313" key="1">
    <source>
        <dbReference type="EnsemblPlants" id="ONIVA02G15000.1"/>
    </source>
</evidence>
<protein>
    <submittedName>
        <fullName evidence="1">Uncharacterized protein</fullName>
    </submittedName>
</protein>
<name>A0A0E0G5G0_ORYNI</name>
<dbReference type="EnsemblPlants" id="ONIVA02G15000.1">
    <property type="protein sequence ID" value="ONIVA02G15000.1"/>
    <property type="gene ID" value="ONIVA02G15000"/>
</dbReference>
<dbReference type="Proteomes" id="UP000006591">
    <property type="component" value="Chromosome 2"/>
</dbReference>
<proteinExistence type="predicted"/>
<sequence length="90" mass="9784">MPLSLPPVSYNHFRLTKKERWVARVDDEDGGPVLAELGEGVDEEDLNEARLAAATALQDGTPVRLDALSEEEDDGVFTGHWRGHSSGGLI</sequence>
<reference evidence="1" key="2">
    <citation type="submission" date="2018-04" db="EMBL/GenBank/DDBJ databases">
        <title>OnivRS2 (Oryza nivara Reference Sequence Version 2).</title>
        <authorList>
            <person name="Zhang J."/>
            <person name="Kudrna D."/>
            <person name="Lee S."/>
            <person name="Talag J."/>
            <person name="Rajasekar S."/>
            <person name="Welchert J."/>
            <person name="Hsing Y.-I."/>
            <person name="Wing R.A."/>
        </authorList>
    </citation>
    <scope>NUCLEOTIDE SEQUENCE [LARGE SCALE GENOMIC DNA]</scope>
    <source>
        <strain evidence="1">SL10</strain>
    </source>
</reference>